<feature type="compositionally biased region" description="Basic and acidic residues" evidence="1">
    <location>
        <begin position="68"/>
        <end position="78"/>
    </location>
</feature>
<reference evidence="4" key="1">
    <citation type="submission" date="2016-10" db="EMBL/GenBank/DDBJ databases">
        <authorList>
            <person name="Varghese N."/>
            <person name="Submissions S."/>
        </authorList>
    </citation>
    <scope>NUCLEOTIDE SEQUENCE [LARGE SCALE GENOMIC DNA]</scope>
    <source>
        <strain evidence="4">BL47</strain>
    </source>
</reference>
<dbReference type="RefSeq" id="WP_091713770.1">
    <property type="nucleotide sequence ID" value="NZ_FNHS01000002.1"/>
</dbReference>
<feature type="signal peptide" evidence="2">
    <location>
        <begin position="1"/>
        <end position="22"/>
    </location>
</feature>
<gene>
    <name evidence="3" type="ORF">SAMN05216360_102451</name>
</gene>
<name>A0A1G9U8S3_9HYPH</name>
<accession>A0A1G9U8S3</accession>
<organism evidence="3 4">
    <name type="scientific">Methylobacterium phyllostachyos</name>
    <dbReference type="NCBI Taxonomy" id="582672"/>
    <lineage>
        <taxon>Bacteria</taxon>
        <taxon>Pseudomonadati</taxon>
        <taxon>Pseudomonadota</taxon>
        <taxon>Alphaproteobacteria</taxon>
        <taxon>Hyphomicrobiales</taxon>
        <taxon>Methylobacteriaceae</taxon>
        <taxon>Methylobacterium</taxon>
    </lineage>
</organism>
<proteinExistence type="predicted"/>
<sequence length="87" mass="10131">MKALLTAGLVVAGLFPAVPALAQSIDIGPGGVRVDPRSPREREYDAIRREERREEFREERRDAIRDDIRREERRRDFEDGVPPRGRY</sequence>
<dbReference type="STRING" id="582672.SAMN05216360_102451"/>
<feature type="region of interest" description="Disordered" evidence="1">
    <location>
        <begin position="68"/>
        <end position="87"/>
    </location>
</feature>
<evidence type="ECO:0000256" key="2">
    <source>
        <dbReference type="SAM" id="SignalP"/>
    </source>
</evidence>
<protein>
    <submittedName>
        <fullName evidence="3">Uncharacterized protein</fullName>
    </submittedName>
</protein>
<evidence type="ECO:0000313" key="3">
    <source>
        <dbReference type="EMBL" id="SDM56330.1"/>
    </source>
</evidence>
<dbReference type="AlphaFoldDB" id="A0A1G9U8S3"/>
<evidence type="ECO:0000313" key="4">
    <source>
        <dbReference type="Proteomes" id="UP000198704"/>
    </source>
</evidence>
<evidence type="ECO:0000256" key="1">
    <source>
        <dbReference type="SAM" id="MobiDB-lite"/>
    </source>
</evidence>
<keyword evidence="2" id="KW-0732">Signal</keyword>
<dbReference type="Proteomes" id="UP000198704">
    <property type="component" value="Unassembled WGS sequence"/>
</dbReference>
<feature type="chain" id="PRO_5011690219" evidence="2">
    <location>
        <begin position="23"/>
        <end position="87"/>
    </location>
</feature>
<keyword evidence="4" id="KW-1185">Reference proteome</keyword>
<dbReference type="EMBL" id="FNHS01000002">
    <property type="protein sequence ID" value="SDM56330.1"/>
    <property type="molecule type" value="Genomic_DNA"/>
</dbReference>